<comment type="caution">
    <text evidence="1">The sequence shown here is derived from an EMBL/GenBank/DDBJ whole genome shotgun (WGS) entry which is preliminary data.</text>
</comment>
<keyword evidence="2" id="KW-1185">Reference proteome</keyword>
<proteinExistence type="predicted"/>
<evidence type="ECO:0000313" key="1">
    <source>
        <dbReference type="EMBL" id="EFK37734.1"/>
    </source>
</evidence>
<accession>A0ABN0AX66</accession>
<name>A0ABN0AX66_CHRGE</name>
<dbReference type="EMBL" id="ACKQ02000002">
    <property type="protein sequence ID" value="EFK37734.1"/>
    <property type="molecule type" value="Genomic_DNA"/>
</dbReference>
<reference evidence="1" key="1">
    <citation type="submission" date="2010-06" db="EMBL/GenBank/DDBJ databases">
        <authorList>
            <person name="Muzny D."/>
            <person name="Qin X."/>
            <person name="Buhay C."/>
            <person name="Dugan-Rocha S."/>
            <person name="Ding Y."/>
            <person name="Chen G."/>
            <person name="Hawes A."/>
            <person name="Holder M."/>
            <person name="Jhangiani S."/>
            <person name="Johnson A."/>
            <person name="Khan Z."/>
            <person name="Li Z."/>
            <person name="Liu W."/>
            <person name="Liu X."/>
            <person name="Perez L."/>
            <person name="Shen H."/>
            <person name="Wang Q."/>
            <person name="Watt J."/>
            <person name="Xi L."/>
            <person name="Xin Y."/>
            <person name="Zhou J."/>
            <person name="Deng J."/>
            <person name="Jiang H."/>
            <person name="Liu Y."/>
            <person name="Qu J."/>
            <person name="Song X.-Z."/>
            <person name="Zhang L."/>
            <person name="Villasana D."/>
            <person name="Johnson A."/>
            <person name="Liu J."/>
            <person name="Liyanage D."/>
            <person name="Lorensuhewa L."/>
            <person name="Robinson T."/>
            <person name="Song A."/>
            <person name="Song B.-B."/>
            <person name="Dinh H."/>
            <person name="Thornton R."/>
            <person name="Coyle M."/>
            <person name="Francisco L."/>
            <person name="Jackson L."/>
            <person name="Javaid M."/>
            <person name="Korchina V."/>
            <person name="Kovar C."/>
            <person name="Mata R."/>
            <person name="Mathew T."/>
            <person name="Ngo R."/>
            <person name="Nguyen L."/>
            <person name="Nguyen N."/>
            <person name="Okwuonu G."/>
            <person name="Ongeri F."/>
            <person name="Pham C."/>
            <person name="Simmons D."/>
            <person name="Wilczek-Boney K."/>
            <person name="Hale W."/>
            <person name="Jakkamsetti A."/>
            <person name="Pham P."/>
            <person name="Ruth R."/>
            <person name="San Lucas F."/>
            <person name="Warren J."/>
            <person name="Zhang J."/>
            <person name="Zhao Z."/>
            <person name="Zhou C."/>
            <person name="Zhu D."/>
            <person name="Lee S."/>
            <person name="Bess C."/>
            <person name="Blankenburg K."/>
            <person name="Forbes L."/>
            <person name="Fu Q."/>
            <person name="Gubbala S."/>
            <person name="Hirani K."/>
            <person name="Jayaseelan J.C."/>
            <person name="Lara F."/>
            <person name="Munidasa M."/>
            <person name="Palculict T."/>
            <person name="Patil S."/>
            <person name="Pu L.-L."/>
            <person name="Saada N."/>
            <person name="Tang L."/>
            <person name="Weissenberger G."/>
            <person name="Zhu Y."/>
            <person name="Hemphill L."/>
            <person name="Shang Y."/>
            <person name="Youmans B."/>
            <person name="Ayvaz T."/>
            <person name="Ross M."/>
            <person name="Santibanez J."/>
            <person name="Aqrawi P."/>
            <person name="Gross S."/>
            <person name="Joshi V."/>
            <person name="Fowler G."/>
            <person name="Nazareth L."/>
            <person name="Reid J."/>
            <person name="Worley K."/>
            <person name="Petrosino J."/>
            <person name="Highlander S."/>
            <person name="Gibbs R."/>
        </authorList>
    </citation>
    <scope>NUCLEOTIDE SEQUENCE [LARGE SCALE GENOMIC DNA]</scope>
    <source>
        <strain evidence="1">ATCC 35910</strain>
    </source>
</reference>
<dbReference type="Proteomes" id="UP000002969">
    <property type="component" value="Unassembled WGS sequence"/>
</dbReference>
<protein>
    <submittedName>
        <fullName evidence="1">Uncharacterized protein</fullName>
    </submittedName>
</protein>
<organism evidence="1 2">
    <name type="scientific">Chryseobacterium gleum ATCC 35910</name>
    <dbReference type="NCBI Taxonomy" id="525257"/>
    <lineage>
        <taxon>Bacteria</taxon>
        <taxon>Pseudomonadati</taxon>
        <taxon>Bacteroidota</taxon>
        <taxon>Flavobacteriia</taxon>
        <taxon>Flavobacteriales</taxon>
        <taxon>Weeksellaceae</taxon>
        <taxon>Chryseobacterium group</taxon>
        <taxon>Chryseobacterium</taxon>
    </lineage>
</organism>
<evidence type="ECO:0000313" key="2">
    <source>
        <dbReference type="Proteomes" id="UP000002969"/>
    </source>
</evidence>
<gene>
    <name evidence="1" type="ORF">HMPREF0204_10507</name>
</gene>
<sequence length="86" mass="9876">MRFNKKSINKQTNIYNLIFKEPGTRSPLQFLARRLCFAPPPHCGIFSLIGAIDKGMFKPNRFSKSVRFTNTAAYNISRKIFTFAPC</sequence>